<dbReference type="GO" id="GO:0005886">
    <property type="term" value="C:plasma membrane"/>
    <property type="evidence" value="ECO:0007669"/>
    <property type="project" value="UniProtKB-SubCell"/>
</dbReference>
<proteinExistence type="inferred from homology"/>
<keyword evidence="2" id="KW-1133">Transmembrane helix</keyword>
<evidence type="ECO:0000313" key="4">
    <source>
        <dbReference type="Proteomes" id="UP001138460"/>
    </source>
</evidence>
<keyword evidence="3" id="KW-0614">Plasmid</keyword>
<dbReference type="Proteomes" id="UP001138460">
    <property type="component" value="Unassembled WGS sequence"/>
</dbReference>
<reference evidence="3 4" key="1">
    <citation type="journal article" date="2018" name="Syst. Appl. Microbiol.">
        <title>Pectobacterium zantedeschiae sp. nov. a new species of a soft rot pathogen isolated from Calla lily (Zantedeschia spp.).</title>
        <authorList>
            <person name="Waleron M."/>
            <person name="Misztak A."/>
            <person name="Waleron M."/>
            <person name="Franczuk M."/>
            <person name="Jonca J."/>
            <person name="Wielgomas B."/>
            <person name="Mikicinski A."/>
            <person name="Popovic T."/>
            <person name="Waleron K."/>
        </authorList>
    </citation>
    <scope>NUCLEOTIDE SEQUENCE [LARGE SCALE GENOMIC DNA]</scope>
    <source>
        <strain evidence="3 4">9M</strain>
        <plasmid evidence="3">p9M_2</plasmid>
    </source>
</reference>
<comment type="similarity">
    <text evidence="1">Belongs to the drug/metabolite transporter (DMT) superfamily. Small multidrug resistance (SMR) (TC 2.A.7.1) family.</text>
</comment>
<keyword evidence="1 2" id="KW-0812">Transmembrane</keyword>
<dbReference type="Gene3D" id="1.10.3730.20">
    <property type="match status" value="1"/>
</dbReference>
<geneLocation type="plasmid" evidence="3">
    <name>p9M_2</name>
</geneLocation>
<dbReference type="Pfam" id="PF00893">
    <property type="entry name" value="Multi_Drug_Res"/>
    <property type="match status" value="1"/>
</dbReference>
<dbReference type="AlphaFoldDB" id="A0A9X8JDY9"/>
<organism evidence="3 4">
    <name type="scientific">Pectobacterium zantedeschiae</name>
    <dbReference type="NCBI Taxonomy" id="2034769"/>
    <lineage>
        <taxon>Bacteria</taxon>
        <taxon>Pseudomonadati</taxon>
        <taxon>Pseudomonadota</taxon>
        <taxon>Gammaproteobacteria</taxon>
        <taxon>Enterobacterales</taxon>
        <taxon>Pectobacteriaceae</taxon>
        <taxon>Pectobacterium</taxon>
    </lineage>
</organism>
<accession>A0A9X8JDY9</accession>
<evidence type="ECO:0000313" key="3">
    <source>
        <dbReference type="EMBL" id="RYC37050.1"/>
    </source>
</evidence>
<comment type="caution">
    <text evidence="3">The sequence shown here is derived from an EMBL/GenBank/DDBJ whole genome shotgun (WGS) entry which is preliminary data.</text>
</comment>
<dbReference type="EMBL" id="NWTM01000013">
    <property type="protein sequence ID" value="RYC37050.1"/>
    <property type="molecule type" value="Genomic_DNA"/>
</dbReference>
<feature type="transmembrane region" description="Helical" evidence="2">
    <location>
        <begin position="6"/>
        <end position="23"/>
    </location>
</feature>
<evidence type="ECO:0000256" key="2">
    <source>
        <dbReference type="SAM" id="Phobius"/>
    </source>
</evidence>
<comment type="subcellular location">
    <subcellularLocation>
        <location evidence="1">Cell membrane</location>
        <topology evidence="1">Multi-pass membrane protein</topology>
    </subcellularLocation>
</comment>
<keyword evidence="4" id="KW-1185">Reference proteome</keyword>
<sequence>MNTYIFLGGAIVAEVIGTIFMKYSEGFTRLWPSVGTAISYCA</sequence>
<gene>
    <name evidence="3" type="ORF">CLR69_22925</name>
</gene>
<protein>
    <submittedName>
        <fullName evidence="3">QacE family quaternary ammonium compound efflux SMR transporter</fullName>
    </submittedName>
</protein>
<feature type="non-terminal residue" evidence="3">
    <location>
        <position position="42"/>
    </location>
</feature>
<dbReference type="InterPro" id="IPR045324">
    <property type="entry name" value="Small_multidrug_res"/>
</dbReference>
<dbReference type="RefSeq" id="WP_242451682.1">
    <property type="nucleotide sequence ID" value="NZ_NWTM01000013.1"/>
</dbReference>
<keyword evidence="2" id="KW-0472">Membrane</keyword>
<dbReference type="GO" id="GO:0022857">
    <property type="term" value="F:transmembrane transporter activity"/>
    <property type="evidence" value="ECO:0007669"/>
    <property type="project" value="InterPro"/>
</dbReference>
<evidence type="ECO:0000256" key="1">
    <source>
        <dbReference type="RuleBase" id="RU003942"/>
    </source>
</evidence>
<name>A0A9X8JDY9_9GAMM</name>